<accession>A0AAV3XKS7</accession>
<evidence type="ECO:0000259" key="2">
    <source>
        <dbReference type="Pfam" id="PF05860"/>
    </source>
</evidence>
<feature type="domain" description="Filamentous haemagglutinin FhaB/tRNA nuclease CdiA-like TPS" evidence="2">
    <location>
        <begin position="2"/>
        <end position="197"/>
    </location>
</feature>
<gene>
    <name evidence="3" type="ORF">MiSe_80900</name>
</gene>
<dbReference type="NCBIfam" id="TIGR01901">
    <property type="entry name" value="adhes_NPXG"/>
    <property type="match status" value="1"/>
</dbReference>
<feature type="region of interest" description="Disordered" evidence="1">
    <location>
        <begin position="577"/>
        <end position="597"/>
    </location>
</feature>
<dbReference type="InterPro" id="IPR008638">
    <property type="entry name" value="FhaB/CdiA-like_TPS"/>
</dbReference>
<feature type="region of interest" description="Disordered" evidence="1">
    <location>
        <begin position="1045"/>
        <end position="1070"/>
    </location>
</feature>
<dbReference type="Pfam" id="PF05860">
    <property type="entry name" value="TPS"/>
    <property type="match status" value="1"/>
</dbReference>
<dbReference type="Proteomes" id="UP001050975">
    <property type="component" value="Unassembled WGS sequence"/>
</dbReference>
<dbReference type="InterPro" id="IPR011050">
    <property type="entry name" value="Pectin_lyase_fold/virulence"/>
</dbReference>
<dbReference type="SUPFAM" id="SSF51126">
    <property type="entry name" value="Pectin lyase-like"/>
    <property type="match status" value="4"/>
</dbReference>
<sequence length="1115" mass="114223">MIRANGTANLFLLNPNGIIFGPNARLNIGGSFLASTASSFKFADGVEFSATNPQAPPLLTVNVPIGLQFGTNPGNILVKGQDLRRSLPINPADVEEVVEREIEFEQEFVDDPIGLQVDPGRTLALVGGNIFLEGGLLKAPSGRIELGSVAGESIVNLNSTATSLTLGYQGVQNFQDIQLSKQAVVFVSGSGGGDIQIQGRRFTQTGRSQMRANNLGSEAGGNVIIRASESVELIGSPIIDRLPTLVTAVTLGEGNSGNITFETPQFKIRDGAAVLIGTTGNGSGGTLTVRAPQSVEVRGNSSDVPFILPSGLLAVTLGTEKSKSGDVTIETGSLLVQDGGAIAIGTGSEGNGGTLTVRASESVEVRGRSNNVSEITSIVLAATFGAGKSGDAIVETKRLIIRDGGVVGIGTIDKGDGGTLTIRASESVEITGSTTISKDPFPSSLTAGSISSADVSLLPFPIETPSTGDVGDITIETGQLIIRNGAQVTSATNSVGKAGNITVTAEAIELSGTLPNGQPSGLAASTLGLGDAGNVTLVTGRLIAKDGTLIGVATTNQGKAGNLTLQAQEIELIGRSPDGKSGSGLGAGTQGAGNAGHVRIETERLTLRDGAEVSVGTVGAGKAGNLTVIAKDVLLTGFGTSPNAPNGIAPSSLSAQTIGQITKDAENESIVLRSGNAGNVTVEAERLIVQNKAAIVASSLFSKGNAGTITIRTSDSVEVTGGSILGAITFFSTGNAGNVTIDTGELTLREGGAILAGTFFSKGDAGTITVRASESVELSGVALDGQLSSLTATTQNGGKAGDVVIKTEQLTIRDRALVSVSSSSRQQQPTPQLAQLSREQQQSLQQFLALLELTDVFIQPPADPGSITIHASWLRLDNQGSLNAASETGNGGNITVRSRNIQLRRQSQISAAGSPTGITSEGNIGINSQSLVLLEGSRIITSANDPRGGSNIAIAPRNDLGLAVFQSLDSIINARGELNIEGDIQPDPPDIPQIEVVDATRQIVQDCPTGTRFADNEFFITGRGGIPPTPREALSHNAIEVDWVTPNPQVQGSRGAGEQGSRGAGESPIPSEIVEATGWVRGANGEVILTANPPTATPYETWYRSILCPAPQSNN</sequence>
<dbReference type="InterPro" id="IPR012334">
    <property type="entry name" value="Pectin_lyas_fold"/>
</dbReference>
<feature type="compositionally biased region" description="Gly residues" evidence="1">
    <location>
        <begin position="1054"/>
        <end position="1063"/>
    </location>
</feature>
<dbReference type="EMBL" id="BLAY01000210">
    <property type="protein sequence ID" value="GET43268.1"/>
    <property type="molecule type" value="Genomic_DNA"/>
</dbReference>
<comment type="caution">
    <text evidence="3">The sequence shown here is derived from an EMBL/GenBank/DDBJ whole genome shotgun (WGS) entry which is preliminary data.</text>
</comment>
<evidence type="ECO:0000256" key="1">
    <source>
        <dbReference type="SAM" id="MobiDB-lite"/>
    </source>
</evidence>
<organism evidence="3 4">
    <name type="scientific">Microseira wollei NIES-4236</name>
    <dbReference type="NCBI Taxonomy" id="2530354"/>
    <lineage>
        <taxon>Bacteria</taxon>
        <taxon>Bacillati</taxon>
        <taxon>Cyanobacteriota</taxon>
        <taxon>Cyanophyceae</taxon>
        <taxon>Oscillatoriophycideae</taxon>
        <taxon>Aerosakkonematales</taxon>
        <taxon>Aerosakkonemataceae</taxon>
        <taxon>Microseira</taxon>
    </lineage>
</organism>
<name>A0AAV3XKS7_9CYAN</name>
<protein>
    <submittedName>
        <fullName evidence="3">Filamentous hemagglutinin family outer membrane protein</fullName>
    </submittedName>
</protein>
<keyword evidence="4" id="KW-1185">Reference proteome</keyword>
<evidence type="ECO:0000313" key="3">
    <source>
        <dbReference type="EMBL" id="GET43268.1"/>
    </source>
</evidence>
<reference evidence="3" key="1">
    <citation type="submission" date="2019-10" db="EMBL/GenBank/DDBJ databases">
        <title>Draft genome sequece of Microseira wollei NIES-4236.</title>
        <authorList>
            <person name="Yamaguchi H."/>
            <person name="Suzuki S."/>
            <person name="Kawachi M."/>
        </authorList>
    </citation>
    <scope>NUCLEOTIDE SEQUENCE</scope>
    <source>
        <strain evidence="3">NIES-4236</strain>
    </source>
</reference>
<proteinExistence type="predicted"/>
<dbReference type="AlphaFoldDB" id="A0AAV3XKS7"/>
<evidence type="ECO:0000313" key="4">
    <source>
        <dbReference type="Proteomes" id="UP001050975"/>
    </source>
</evidence>
<feature type="compositionally biased region" description="Gly residues" evidence="1">
    <location>
        <begin position="581"/>
        <end position="594"/>
    </location>
</feature>
<dbReference type="Gene3D" id="2.160.20.10">
    <property type="entry name" value="Single-stranded right-handed beta-helix, Pectin lyase-like"/>
    <property type="match status" value="2"/>
</dbReference>